<dbReference type="RefSeq" id="WP_058797599.1">
    <property type="nucleotide sequence ID" value="NZ_CP013611.1"/>
</dbReference>
<organism evidence="1 2">
    <name type="scientific">Pseudoalteromonas rubra</name>
    <dbReference type="NCBI Taxonomy" id="43658"/>
    <lineage>
        <taxon>Bacteria</taxon>
        <taxon>Pseudomonadati</taxon>
        <taxon>Pseudomonadota</taxon>
        <taxon>Gammaproteobacteria</taxon>
        <taxon>Alteromonadales</taxon>
        <taxon>Pseudoalteromonadaceae</taxon>
        <taxon>Pseudoalteromonas</taxon>
    </lineage>
</organism>
<evidence type="ECO:0000313" key="2">
    <source>
        <dbReference type="Proteomes" id="UP000069015"/>
    </source>
</evidence>
<dbReference type="EMBL" id="CP013611">
    <property type="protein sequence ID" value="ALU44622.1"/>
    <property type="molecule type" value="Genomic_DNA"/>
</dbReference>
<sequence>MEQFPTPEAELVMQASLDKQVKRGQITLQVGDNESLLGTTSDTAHLLLVEFSKLVSSIASATSLDDIKASAQDCTDLIGTISEQVDSGALYFPYQQKGTEVVLSDIQSRAKGVSEILAP</sequence>
<proteinExistence type="predicted"/>
<evidence type="ECO:0000313" key="1">
    <source>
        <dbReference type="EMBL" id="ALU44622.1"/>
    </source>
</evidence>
<accession>A0A0U3GWE1</accession>
<reference evidence="1 2" key="1">
    <citation type="submission" date="2015-12" db="EMBL/GenBank/DDBJ databases">
        <title>Complete genome sequence of Pseudoalteromonas rubra SCSIO 6842, harboring a conjugative plasmid.</title>
        <authorList>
            <person name="Li B."/>
            <person name="Wang X."/>
        </authorList>
    </citation>
    <scope>NUCLEOTIDE SEQUENCE [LARGE SCALE GENOMIC DNA]</scope>
    <source>
        <strain evidence="1 2">SCSIO 6842</strain>
    </source>
</reference>
<name>A0A0U3GWE1_9GAMM</name>
<gene>
    <name evidence="1" type="ORF">AT705_17760</name>
</gene>
<dbReference type="AlphaFoldDB" id="A0A0U3GWE1"/>
<dbReference type="Proteomes" id="UP000069015">
    <property type="component" value="Chromosome 1"/>
</dbReference>
<protein>
    <submittedName>
        <fullName evidence="1">Uncharacterized protein</fullName>
    </submittedName>
</protein>
<dbReference type="KEGG" id="prr:AT705_17760"/>